<keyword evidence="2" id="KW-1185">Reference proteome</keyword>
<protein>
    <recommendedName>
        <fullName evidence="3">Protein kinase domain-containing protein</fullName>
    </recommendedName>
</protein>
<dbReference type="SUPFAM" id="SSF56112">
    <property type="entry name" value="Protein kinase-like (PK-like)"/>
    <property type="match status" value="1"/>
</dbReference>
<dbReference type="PANTHER" id="PTHR21310">
    <property type="entry name" value="AMINOGLYCOSIDE PHOSPHOTRANSFERASE-RELATED-RELATED"/>
    <property type="match status" value="1"/>
</dbReference>
<evidence type="ECO:0000313" key="2">
    <source>
        <dbReference type="Proteomes" id="UP000039046"/>
    </source>
</evidence>
<dbReference type="AlphaFoldDB" id="A0A0A1TL65"/>
<dbReference type="Proteomes" id="UP000039046">
    <property type="component" value="Unassembled WGS sequence"/>
</dbReference>
<dbReference type="OrthoDB" id="5404599at2759"/>
<name>A0A0A1TL65_9HYPO</name>
<gene>
    <name evidence="1" type="ORF">VHEMI06452</name>
</gene>
<accession>A0A0A1TL65</accession>
<proteinExistence type="predicted"/>
<organism evidence="1 2">
    <name type="scientific">[Torrubiella] hemipterigena</name>
    <dbReference type="NCBI Taxonomy" id="1531966"/>
    <lineage>
        <taxon>Eukaryota</taxon>
        <taxon>Fungi</taxon>
        <taxon>Dikarya</taxon>
        <taxon>Ascomycota</taxon>
        <taxon>Pezizomycotina</taxon>
        <taxon>Sordariomycetes</taxon>
        <taxon>Hypocreomycetidae</taxon>
        <taxon>Hypocreales</taxon>
        <taxon>Clavicipitaceae</taxon>
        <taxon>Clavicipitaceae incertae sedis</taxon>
        <taxon>'Torrubiella' clade</taxon>
    </lineage>
</organism>
<dbReference type="PANTHER" id="PTHR21310:SF54">
    <property type="entry name" value="AMINOGLYCOSIDE PHOSPHOTRANSFERASE DOMAIN-CONTAINING PROTEIN"/>
    <property type="match status" value="1"/>
</dbReference>
<evidence type="ECO:0000313" key="1">
    <source>
        <dbReference type="EMBL" id="CEJ90687.1"/>
    </source>
</evidence>
<reference evidence="1 2" key="1">
    <citation type="journal article" date="2015" name="Genome Announc.">
        <title>Draft Genome Sequence and Gene Annotation of the Entomopathogenic Fungus Verticillium hemipterigenum.</title>
        <authorList>
            <person name="Horn F."/>
            <person name="Habel A."/>
            <person name="Scharf D.H."/>
            <person name="Dworschak J."/>
            <person name="Brakhage A.A."/>
            <person name="Guthke R."/>
            <person name="Hertweck C."/>
            <person name="Linde J."/>
        </authorList>
    </citation>
    <scope>NUCLEOTIDE SEQUENCE [LARGE SCALE GENOMIC DNA]</scope>
</reference>
<sequence>MGNYFIISTKSLPSGSSVTFKDSSFFLRNGKNAIFPSSSKILARSAEQAPSRQRFKERPPVYFEELGLLVKFGTEPKVNVAEGQCLWTLRQVLPQIPVPEVFGWTQDENFTYLFMELVHGIRLDEIWNVLSRLERDQICIQLRSMLEELRCLRQPPVDSFVGRYLSLTKT</sequence>
<dbReference type="EMBL" id="CDHN01000003">
    <property type="protein sequence ID" value="CEJ90687.1"/>
    <property type="molecule type" value="Genomic_DNA"/>
</dbReference>
<dbReference type="HOGENOM" id="CLU_113781_0_0_1"/>
<evidence type="ECO:0008006" key="3">
    <source>
        <dbReference type="Google" id="ProtNLM"/>
    </source>
</evidence>
<dbReference type="STRING" id="1531966.A0A0A1TL65"/>
<dbReference type="InterPro" id="IPR011009">
    <property type="entry name" value="Kinase-like_dom_sf"/>
</dbReference>
<dbReference type="InterPro" id="IPR051678">
    <property type="entry name" value="AGP_Transferase"/>
</dbReference>